<dbReference type="eggNOG" id="ENOG50333K8">
    <property type="taxonomic scope" value="Bacteria"/>
</dbReference>
<protein>
    <submittedName>
        <fullName evidence="1">Uncharacterized protein</fullName>
    </submittedName>
</protein>
<gene>
    <name evidence="1" type="ordered locus">Desor_2599</name>
</gene>
<reference evidence="1 2" key="2">
    <citation type="journal article" date="2012" name="J. Bacteriol.">
        <title>Complete genome sequences of Desulfosporosinus orientis DSM765T, Desulfosporosinus youngiae DSM17734T, Desulfosporosinus meridiei DSM13257T, and Desulfosporosinus acidiphilus DSM22704T.</title>
        <authorList>
            <person name="Pester M."/>
            <person name="Brambilla E."/>
            <person name="Alazard D."/>
            <person name="Rattei T."/>
            <person name="Weinmaier T."/>
            <person name="Han J."/>
            <person name="Lucas S."/>
            <person name="Lapidus A."/>
            <person name="Cheng J.F."/>
            <person name="Goodwin L."/>
            <person name="Pitluck S."/>
            <person name="Peters L."/>
            <person name="Ovchinnikova G."/>
            <person name="Teshima H."/>
            <person name="Detter J.C."/>
            <person name="Han C.S."/>
            <person name="Tapia R."/>
            <person name="Land M.L."/>
            <person name="Hauser L."/>
            <person name="Kyrpides N.C."/>
            <person name="Ivanova N.N."/>
            <person name="Pagani I."/>
            <person name="Huntmann M."/>
            <person name="Wei C.L."/>
            <person name="Davenport K.W."/>
            <person name="Daligault H."/>
            <person name="Chain P.S."/>
            <person name="Chen A."/>
            <person name="Mavromatis K."/>
            <person name="Markowitz V."/>
            <person name="Szeto E."/>
            <person name="Mikhailova N."/>
            <person name="Pati A."/>
            <person name="Wagner M."/>
            <person name="Woyke T."/>
            <person name="Ollivier B."/>
            <person name="Klenk H.P."/>
            <person name="Spring S."/>
            <person name="Loy A."/>
        </authorList>
    </citation>
    <scope>NUCLEOTIDE SEQUENCE [LARGE SCALE GENOMIC DNA]</scope>
    <source>
        <strain evidence="2">ATCC 19365 / DSM 765 / NCIMB 8382 / VKM B-1628</strain>
    </source>
</reference>
<dbReference type="STRING" id="768706.Desor_2599"/>
<proteinExistence type="predicted"/>
<dbReference type="AlphaFoldDB" id="G7W6E2"/>
<keyword evidence="2" id="KW-1185">Reference proteome</keyword>
<dbReference type="EMBL" id="CP003108">
    <property type="protein sequence ID" value="AET68149.1"/>
    <property type="molecule type" value="Genomic_DNA"/>
</dbReference>
<dbReference type="Proteomes" id="UP000006346">
    <property type="component" value="Chromosome"/>
</dbReference>
<dbReference type="PATRIC" id="fig|768706.3.peg.2612"/>
<sequence>MSKFKNANLSLISLCNECPNYNSMDCSKSKCLVGFAKDILQISEETSERSIKNGLSMIPIYDLKPYNKELIANSIAEVCKLCSECRKNHYEECILSLVRRSLEAAVFSEDVLFEGSILMYLVEVSKQNPELALIMKNKYMKIV</sequence>
<name>G7W6E2_DESOD</name>
<evidence type="ECO:0000313" key="1">
    <source>
        <dbReference type="EMBL" id="AET68149.1"/>
    </source>
</evidence>
<dbReference type="HOGENOM" id="CLU_148530_0_0_9"/>
<dbReference type="OrthoDB" id="1681497at2"/>
<accession>G7W6E2</accession>
<dbReference type="RefSeq" id="WP_014184957.1">
    <property type="nucleotide sequence ID" value="NC_016584.1"/>
</dbReference>
<reference evidence="2" key="1">
    <citation type="submission" date="2011-11" db="EMBL/GenBank/DDBJ databases">
        <title>Complete sequence of Desulfosporosinus orientis DSM 765.</title>
        <authorList>
            <person name="Lucas S."/>
            <person name="Han J."/>
            <person name="Lapidus A."/>
            <person name="Cheng J.-F."/>
            <person name="Goodwin L."/>
            <person name="Pitluck S."/>
            <person name="Peters L."/>
            <person name="Ovchinnikova G."/>
            <person name="Teshima H."/>
            <person name="Detter J.C."/>
            <person name="Han C."/>
            <person name="Tapia R."/>
            <person name="Land M."/>
            <person name="Hauser L."/>
            <person name="Kyrpides N."/>
            <person name="Ivanova N."/>
            <person name="Pagani I."/>
            <person name="Pester M."/>
            <person name="Spring S."/>
            <person name="Ollivier B."/>
            <person name="Rattei T."/>
            <person name="Klenk H.-P."/>
            <person name="Wagner M."/>
            <person name="Loy A."/>
            <person name="Woyke T."/>
        </authorList>
    </citation>
    <scope>NUCLEOTIDE SEQUENCE [LARGE SCALE GENOMIC DNA]</scope>
    <source>
        <strain evidence="2">ATCC 19365 / DSM 765 / NCIMB 8382 / VKM B-1628</strain>
    </source>
</reference>
<evidence type="ECO:0000313" key="2">
    <source>
        <dbReference type="Proteomes" id="UP000006346"/>
    </source>
</evidence>
<dbReference type="KEGG" id="dor:Desor_2599"/>
<organism evidence="1 2">
    <name type="scientific">Desulfosporosinus orientis (strain ATCC 19365 / DSM 765 / NCIMB 8382 / VKM B-1628 / Singapore I)</name>
    <name type="common">Desulfotomaculum orientis</name>
    <dbReference type="NCBI Taxonomy" id="768706"/>
    <lineage>
        <taxon>Bacteria</taxon>
        <taxon>Bacillati</taxon>
        <taxon>Bacillota</taxon>
        <taxon>Clostridia</taxon>
        <taxon>Eubacteriales</taxon>
        <taxon>Desulfitobacteriaceae</taxon>
        <taxon>Desulfosporosinus</taxon>
    </lineage>
</organism>